<organism evidence="5 6">
    <name type="scientific">Mobiluncus porci</name>
    <dbReference type="NCBI Taxonomy" id="2652278"/>
    <lineage>
        <taxon>Bacteria</taxon>
        <taxon>Bacillati</taxon>
        <taxon>Actinomycetota</taxon>
        <taxon>Actinomycetes</taxon>
        <taxon>Actinomycetales</taxon>
        <taxon>Actinomycetaceae</taxon>
        <taxon>Mobiluncus</taxon>
    </lineage>
</organism>
<dbReference type="EMBL" id="VUMY01000001">
    <property type="protein sequence ID" value="MST48675.1"/>
    <property type="molecule type" value="Genomic_DNA"/>
</dbReference>
<feature type="transmembrane region" description="Helical" evidence="4">
    <location>
        <begin position="79"/>
        <end position="97"/>
    </location>
</feature>
<dbReference type="RefSeq" id="WP_154542577.1">
    <property type="nucleotide sequence ID" value="NZ_JAQYQY010000018.1"/>
</dbReference>
<keyword evidence="6" id="KW-1185">Reference proteome</keyword>
<dbReference type="PANTHER" id="PTHR24421:SF63">
    <property type="entry name" value="SENSOR HISTIDINE KINASE DESK"/>
    <property type="match status" value="1"/>
</dbReference>
<keyword evidence="1" id="KW-0808">Transferase</keyword>
<protein>
    <recommendedName>
        <fullName evidence="7">Sensory histidine kinase UhpB</fullName>
    </recommendedName>
</protein>
<evidence type="ECO:0000313" key="6">
    <source>
        <dbReference type="Proteomes" id="UP000442535"/>
    </source>
</evidence>
<dbReference type="Gene3D" id="3.30.565.10">
    <property type="entry name" value="Histidine kinase-like ATPase, C-terminal domain"/>
    <property type="match status" value="1"/>
</dbReference>
<keyword evidence="3" id="KW-0902">Two-component regulatory system</keyword>
<name>A0A7K0K0X9_9ACTO</name>
<dbReference type="SUPFAM" id="SSF55874">
    <property type="entry name" value="ATPase domain of HSP90 chaperone/DNA topoisomerase II/histidine kinase"/>
    <property type="match status" value="1"/>
</dbReference>
<feature type="transmembrane region" description="Helical" evidence="4">
    <location>
        <begin position="45"/>
        <end position="67"/>
    </location>
</feature>
<evidence type="ECO:0000256" key="3">
    <source>
        <dbReference type="ARBA" id="ARBA00023012"/>
    </source>
</evidence>
<evidence type="ECO:0000256" key="1">
    <source>
        <dbReference type="ARBA" id="ARBA00022679"/>
    </source>
</evidence>
<comment type="caution">
    <text evidence="5">The sequence shown here is derived from an EMBL/GenBank/DDBJ whole genome shotgun (WGS) entry which is preliminary data.</text>
</comment>
<dbReference type="GO" id="GO:0016301">
    <property type="term" value="F:kinase activity"/>
    <property type="evidence" value="ECO:0007669"/>
    <property type="project" value="UniProtKB-KW"/>
</dbReference>
<evidence type="ECO:0000313" key="5">
    <source>
        <dbReference type="EMBL" id="MST48675.1"/>
    </source>
</evidence>
<dbReference type="AlphaFoldDB" id="A0A7K0K0X9"/>
<feature type="transmembrane region" description="Helical" evidence="4">
    <location>
        <begin position="104"/>
        <end position="121"/>
    </location>
</feature>
<keyword evidence="4" id="KW-0472">Membrane</keyword>
<reference evidence="5 6" key="1">
    <citation type="submission" date="2019-08" db="EMBL/GenBank/DDBJ databases">
        <title>In-depth cultivation of the pig gut microbiome towards novel bacterial diversity and tailored functional studies.</title>
        <authorList>
            <person name="Wylensek D."/>
            <person name="Hitch T.C.A."/>
            <person name="Clavel T."/>
        </authorList>
    </citation>
    <scope>NUCLEOTIDE SEQUENCE [LARGE SCALE GENOMIC DNA]</scope>
    <source>
        <strain evidence="5 6">RF-GAM-744-WT-7</strain>
    </source>
</reference>
<dbReference type="CDD" id="cd16917">
    <property type="entry name" value="HATPase_UhpB-NarQ-NarX-like"/>
    <property type="match status" value="1"/>
</dbReference>
<feature type="transmembrane region" description="Helical" evidence="4">
    <location>
        <begin position="127"/>
        <end position="147"/>
    </location>
</feature>
<keyword evidence="2" id="KW-0418">Kinase</keyword>
<proteinExistence type="predicted"/>
<dbReference type="PANTHER" id="PTHR24421">
    <property type="entry name" value="NITRATE/NITRITE SENSOR PROTEIN NARX-RELATED"/>
    <property type="match status" value="1"/>
</dbReference>
<dbReference type="InterPro" id="IPR036890">
    <property type="entry name" value="HATPase_C_sf"/>
</dbReference>
<dbReference type="Proteomes" id="UP000442535">
    <property type="component" value="Unassembled WGS sequence"/>
</dbReference>
<dbReference type="GO" id="GO:0000160">
    <property type="term" value="P:phosphorelay signal transduction system"/>
    <property type="evidence" value="ECO:0007669"/>
    <property type="project" value="UniProtKB-KW"/>
</dbReference>
<sequence>MAEEILSSFSPSQLAVLTTVAILAVLEASLLVMGQLLVSRHYLAALFQLSVAIEMGYIVWALATVNINSRAGIFLLEDVNFGWFVLVTLGLALATLWRCREVRFEILPLFIALCFLSPVFLHSYGKVAAVAVIAICVWLGMLLWRMWREITMDVTRFSLKTALDSFPQGLQFFTRSGATLLTNTTMNDLLRDIGINPLLRRRDIIGALEQLAAAQRHFEADKLLRVQDSRGRMWLFRETELHGTRSDSQLVATDVTTDLQLSRKLDSQIAVLRENQARMLRMTAALDRELGETLKLATRNHIHDVLAQRISYVHRFLEDGVDSPQRLHSLQKILLALRVDIAAGQVTTPETWLGTLVDIAAVVGVNLEVEGRLPPYQAQAELFVRVLRESLTNVLIHTSASEVKVRIWEDEAIYFLSVTNPGEVNRPIVFGTGLTGLKTRLAEVSGTLEVNESGDFTLTASIPV</sequence>
<gene>
    <name evidence="5" type="ORF">FYJ63_00100</name>
</gene>
<evidence type="ECO:0000256" key="4">
    <source>
        <dbReference type="SAM" id="Phobius"/>
    </source>
</evidence>
<evidence type="ECO:0008006" key="7">
    <source>
        <dbReference type="Google" id="ProtNLM"/>
    </source>
</evidence>
<accession>A0A7K0K0X9</accession>
<evidence type="ECO:0000256" key="2">
    <source>
        <dbReference type="ARBA" id="ARBA00022777"/>
    </source>
</evidence>
<keyword evidence="4" id="KW-0812">Transmembrane</keyword>
<keyword evidence="4" id="KW-1133">Transmembrane helix</keyword>
<feature type="transmembrane region" description="Helical" evidence="4">
    <location>
        <begin position="12"/>
        <end position="33"/>
    </location>
</feature>
<dbReference type="InterPro" id="IPR050482">
    <property type="entry name" value="Sensor_HK_TwoCompSys"/>
</dbReference>